<accession>A0A151TWQ8</accession>
<dbReference type="AlphaFoldDB" id="A0A151TWQ8"/>
<gene>
    <name evidence="1" type="ORF">KK1_010744</name>
</gene>
<evidence type="ECO:0000313" key="2">
    <source>
        <dbReference type="Proteomes" id="UP000075243"/>
    </source>
</evidence>
<evidence type="ECO:0008006" key="3">
    <source>
        <dbReference type="Google" id="ProtNLM"/>
    </source>
</evidence>
<dbReference type="EMBL" id="CM003605">
    <property type="protein sequence ID" value="KYP71485.1"/>
    <property type="molecule type" value="Genomic_DNA"/>
</dbReference>
<evidence type="ECO:0000313" key="1">
    <source>
        <dbReference type="EMBL" id="KYP71485.1"/>
    </source>
</evidence>
<reference evidence="1 2" key="1">
    <citation type="journal article" date="2012" name="Nat. Biotechnol.">
        <title>Draft genome sequence of pigeonpea (Cajanus cajan), an orphan legume crop of resource-poor farmers.</title>
        <authorList>
            <person name="Varshney R.K."/>
            <person name="Chen W."/>
            <person name="Li Y."/>
            <person name="Bharti A.K."/>
            <person name="Saxena R.K."/>
            <person name="Schlueter J.A."/>
            <person name="Donoghue M.T."/>
            <person name="Azam S."/>
            <person name="Fan G."/>
            <person name="Whaley A.M."/>
            <person name="Farmer A.D."/>
            <person name="Sheridan J."/>
            <person name="Iwata A."/>
            <person name="Tuteja R."/>
            <person name="Penmetsa R.V."/>
            <person name="Wu W."/>
            <person name="Upadhyaya H.D."/>
            <person name="Yang S.P."/>
            <person name="Shah T."/>
            <person name="Saxena K.B."/>
            <person name="Michael T."/>
            <person name="McCombie W.R."/>
            <person name="Yang B."/>
            <person name="Zhang G."/>
            <person name="Yang H."/>
            <person name="Wang J."/>
            <person name="Spillane C."/>
            <person name="Cook D.R."/>
            <person name="May G.D."/>
            <person name="Xu X."/>
            <person name="Jackson S.A."/>
        </authorList>
    </citation>
    <scope>NUCLEOTIDE SEQUENCE [LARGE SCALE GENOMIC DNA]</scope>
    <source>
        <strain evidence="2">cv. Asha</strain>
    </source>
</reference>
<dbReference type="Proteomes" id="UP000075243">
    <property type="component" value="Chromosome 3"/>
</dbReference>
<dbReference type="Gramene" id="C.cajan_10444.t">
    <property type="protein sequence ID" value="C.cajan_10444.t.cds1"/>
    <property type="gene ID" value="C.cajan_10444"/>
</dbReference>
<proteinExistence type="predicted"/>
<keyword evidence="2" id="KW-1185">Reference proteome</keyword>
<feature type="non-terminal residue" evidence="1">
    <location>
        <position position="1"/>
    </location>
</feature>
<sequence>AKGSPGLADYGGIFRDHCANILGCFAFNIAIKNAQFAKLLAATKVVEIAHAKGWNYL</sequence>
<organism evidence="1 2">
    <name type="scientific">Cajanus cajan</name>
    <name type="common">Pigeon pea</name>
    <name type="synonym">Cajanus indicus</name>
    <dbReference type="NCBI Taxonomy" id="3821"/>
    <lineage>
        <taxon>Eukaryota</taxon>
        <taxon>Viridiplantae</taxon>
        <taxon>Streptophyta</taxon>
        <taxon>Embryophyta</taxon>
        <taxon>Tracheophyta</taxon>
        <taxon>Spermatophyta</taxon>
        <taxon>Magnoliopsida</taxon>
        <taxon>eudicotyledons</taxon>
        <taxon>Gunneridae</taxon>
        <taxon>Pentapetalae</taxon>
        <taxon>rosids</taxon>
        <taxon>fabids</taxon>
        <taxon>Fabales</taxon>
        <taxon>Fabaceae</taxon>
        <taxon>Papilionoideae</taxon>
        <taxon>50 kb inversion clade</taxon>
        <taxon>NPAAA clade</taxon>
        <taxon>indigoferoid/millettioid clade</taxon>
        <taxon>Phaseoleae</taxon>
        <taxon>Cajanus</taxon>
    </lineage>
</organism>
<name>A0A151TWQ8_CAJCA</name>
<protein>
    <recommendedName>
        <fullName evidence="3">RNase H type-1 domain-containing protein</fullName>
    </recommendedName>
</protein>